<dbReference type="Proteomes" id="UP000789901">
    <property type="component" value="Unassembled WGS sequence"/>
</dbReference>
<dbReference type="EMBL" id="CAJVQB010122976">
    <property type="protein sequence ID" value="CAG8853350.1"/>
    <property type="molecule type" value="Genomic_DNA"/>
</dbReference>
<feature type="non-terminal residue" evidence="1">
    <location>
        <position position="160"/>
    </location>
</feature>
<evidence type="ECO:0000313" key="1">
    <source>
        <dbReference type="EMBL" id="CAG8853350.1"/>
    </source>
</evidence>
<sequence length="160" mass="19668">WHKYRETDCTDAKWIEYCNMPQIRNNETSSEWMKWIWEHLTYFRKNNLLPNETICFSCNQFVYTGQRKKNIGNYNYIGMERHWKFSCTSNKYCNISYNEYLLKNAIKKTKRAREIGKKIQAYTIIQRKFIEYYYHPNGLCASELAQHYKLLWVVQEEIRQ</sequence>
<reference evidence="1 2" key="1">
    <citation type="submission" date="2021-06" db="EMBL/GenBank/DDBJ databases">
        <authorList>
            <person name="Kallberg Y."/>
            <person name="Tangrot J."/>
            <person name="Rosling A."/>
        </authorList>
    </citation>
    <scope>NUCLEOTIDE SEQUENCE [LARGE SCALE GENOMIC DNA]</scope>
    <source>
        <strain evidence="1 2">120-4 pot B 10/14</strain>
    </source>
</reference>
<evidence type="ECO:0000313" key="2">
    <source>
        <dbReference type="Proteomes" id="UP000789901"/>
    </source>
</evidence>
<organism evidence="1 2">
    <name type="scientific">Gigaspora margarita</name>
    <dbReference type="NCBI Taxonomy" id="4874"/>
    <lineage>
        <taxon>Eukaryota</taxon>
        <taxon>Fungi</taxon>
        <taxon>Fungi incertae sedis</taxon>
        <taxon>Mucoromycota</taxon>
        <taxon>Glomeromycotina</taxon>
        <taxon>Glomeromycetes</taxon>
        <taxon>Diversisporales</taxon>
        <taxon>Gigasporaceae</taxon>
        <taxon>Gigaspora</taxon>
    </lineage>
</organism>
<comment type="caution">
    <text evidence="1">The sequence shown here is derived from an EMBL/GenBank/DDBJ whole genome shotgun (WGS) entry which is preliminary data.</text>
</comment>
<accession>A0ABN7XFF7</accession>
<feature type="non-terminal residue" evidence="1">
    <location>
        <position position="1"/>
    </location>
</feature>
<proteinExistence type="predicted"/>
<name>A0ABN7XFF7_GIGMA</name>
<protein>
    <submittedName>
        <fullName evidence="1">5705_t:CDS:1</fullName>
    </submittedName>
</protein>
<keyword evidence="2" id="KW-1185">Reference proteome</keyword>
<gene>
    <name evidence="1" type="ORF">GMARGA_LOCUS42171</name>
</gene>